<evidence type="ECO:0000313" key="3">
    <source>
        <dbReference type="EMBL" id="AOG60911.1"/>
    </source>
</evidence>
<evidence type="ECO:0000256" key="1">
    <source>
        <dbReference type="ARBA" id="ARBA00022723"/>
    </source>
</evidence>
<keyword evidence="2" id="KW-0413">Isomerase</keyword>
<protein>
    <submittedName>
        <fullName evidence="3">Ribulose-phosphate 3-epimerase</fullName>
    </submittedName>
</protein>
<evidence type="ECO:0000313" key="4">
    <source>
        <dbReference type="Proteomes" id="UP000094378"/>
    </source>
</evidence>
<dbReference type="SUPFAM" id="SSF51366">
    <property type="entry name" value="Ribulose-phoshate binding barrel"/>
    <property type="match status" value="1"/>
</dbReference>
<dbReference type="PATRIC" id="fig|216938.3.peg.979"/>
<dbReference type="GO" id="GO:0016857">
    <property type="term" value="F:racemase and epimerase activity, acting on carbohydrates and derivatives"/>
    <property type="evidence" value="ECO:0007669"/>
    <property type="project" value="InterPro"/>
</dbReference>
<dbReference type="GO" id="GO:0046872">
    <property type="term" value="F:metal ion binding"/>
    <property type="evidence" value="ECO:0007669"/>
    <property type="project" value="UniProtKB-KW"/>
</dbReference>
<dbReference type="STRING" id="216938.SHELI_v1c09620"/>
<dbReference type="InterPro" id="IPR000056">
    <property type="entry name" value="Ribul_P_3_epim-like"/>
</dbReference>
<dbReference type="GO" id="GO:0005975">
    <property type="term" value="P:carbohydrate metabolic process"/>
    <property type="evidence" value="ECO:0007669"/>
    <property type="project" value="InterPro"/>
</dbReference>
<name>A0A1B3SLU6_9MOLU</name>
<dbReference type="InterPro" id="IPR013785">
    <property type="entry name" value="Aldolase_TIM"/>
</dbReference>
<dbReference type="NCBIfam" id="NF004076">
    <property type="entry name" value="PRK05581.1-4"/>
    <property type="match status" value="1"/>
</dbReference>
<organism evidence="3 4">
    <name type="scientific">Spiroplasma helicoides</name>
    <dbReference type="NCBI Taxonomy" id="216938"/>
    <lineage>
        <taxon>Bacteria</taxon>
        <taxon>Bacillati</taxon>
        <taxon>Mycoplasmatota</taxon>
        <taxon>Mollicutes</taxon>
        <taxon>Entomoplasmatales</taxon>
        <taxon>Spiroplasmataceae</taxon>
        <taxon>Spiroplasma</taxon>
    </lineage>
</organism>
<dbReference type="KEGG" id="shj:SHELI_v1c09620"/>
<dbReference type="AlphaFoldDB" id="A0A1B3SLU6"/>
<dbReference type="PROSITE" id="PS01085">
    <property type="entry name" value="RIBUL_P_3_EPIMER_1"/>
    <property type="match status" value="1"/>
</dbReference>
<reference evidence="3 4" key="1">
    <citation type="submission" date="2016-08" db="EMBL/GenBank/DDBJ databases">
        <title>Complete genome sequence of Spiroplasma helicoides TABS-2 (DSM 22551).</title>
        <authorList>
            <person name="Shen W.-Y."/>
            <person name="Lo W.-S."/>
            <person name="Lai Y.-C."/>
            <person name="Kuo C.-H."/>
        </authorList>
    </citation>
    <scope>NUCLEOTIDE SEQUENCE [LARGE SCALE GENOMIC DNA]</scope>
    <source>
        <strain evidence="3 4">TABS-2</strain>
    </source>
</reference>
<keyword evidence="4" id="KW-1185">Reference proteome</keyword>
<sequence length="227" mass="25927">MKRKIAASIYVFNFLEVGKKMDELVDAGINMIHVDIMDGVFVNNYALCQKFCKDIKDKYPKIIVDAHIMCINPEKYIESFTNAGTDVYNFHYESLENKDPKKIFSIIDNIHKNKMKAVIAINPETNPRILGPYLDKVEGVMCMSINPGFNGQVLNPIVYENITWLSKEKKGKNLNYYIQVDGGVRENTYQELIKAGAEVFVVGAFINDESKKIVEQVKKIEGDNSWK</sequence>
<keyword evidence="1" id="KW-0479">Metal-binding</keyword>
<dbReference type="RefSeq" id="WP_069117208.1">
    <property type="nucleotide sequence ID" value="NZ_CP017015.1"/>
</dbReference>
<dbReference type="Pfam" id="PF00834">
    <property type="entry name" value="Ribul_P_3_epim"/>
    <property type="match status" value="1"/>
</dbReference>
<dbReference type="OrthoDB" id="1645589at2"/>
<dbReference type="PANTHER" id="PTHR11749">
    <property type="entry name" value="RIBULOSE-5-PHOSPHATE-3-EPIMERASE"/>
    <property type="match status" value="1"/>
</dbReference>
<dbReference type="EMBL" id="CP017015">
    <property type="protein sequence ID" value="AOG60911.1"/>
    <property type="molecule type" value="Genomic_DNA"/>
</dbReference>
<accession>A0A1B3SLU6</accession>
<dbReference type="InterPro" id="IPR011060">
    <property type="entry name" value="RibuloseP-bd_barrel"/>
</dbReference>
<proteinExistence type="predicted"/>
<dbReference type="Gene3D" id="3.20.20.70">
    <property type="entry name" value="Aldolase class I"/>
    <property type="match status" value="1"/>
</dbReference>
<evidence type="ECO:0000256" key="2">
    <source>
        <dbReference type="ARBA" id="ARBA00023235"/>
    </source>
</evidence>
<dbReference type="CDD" id="cd00429">
    <property type="entry name" value="RPE"/>
    <property type="match status" value="1"/>
</dbReference>
<dbReference type="Proteomes" id="UP000094378">
    <property type="component" value="Chromosome"/>
</dbReference>
<gene>
    <name evidence="3" type="primary">rpe</name>
    <name evidence="3" type="ORF">SHELI_v1c09620</name>
</gene>